<dbReference type="Proteomes" id="UP001218170">
    <property type="component" value="Unassembled WGS sequence"/>
</dbReference>
<keyword evidence="2" id="KW-1185">Reference proteome</keyword>
<comment type="caution">
    <text evidence="1">The sequence shown here is derived from an EMBL/GenBank/DDBJ whole genome shotgun (WGS) entry which is preliminary data.</text>
</comment>
<evidence type="ECO:0000313" key="1">
    <source>
        <dbReference type="EMBL" id="MDD7963100.1"/>
    </source>
</evidence>
<protein>
    <submittedName>
        <fullName evidence="1">Uncharacterized protein</fullName>
    </submittedName>
</protein>
<accession>A0ABT5SJU5</accession>
<dbReference type="RefSeq" id="WP_274264783.1">
    <property type="nucleotide sequence ID" value="NZ_JAQZCI010000003.1"/>
</dbReference>
<evidence type="ECO:0000313" key="2">
    <source>
        <dbReference type="Proteomes" id="UP001218170"/>
    </source>
</evidence>
<sequence length="70" mass="7700">MLTLITREGLTLTASTHVELASMWADQELGAGWDQDSSPFDVHTTMWEYIENVDAVREGAHSGYSLTVAS</sequence>
<proteinExistence type="predicted"/>
<organism evidence="1 2">
    <name type="scientific">Microbacterium thalli</name>
    <dbReference type="NCBI Taxonomy" id="3027921"/>
    <lineage>
        <taxon>Bacteria</taxon>
        <taxon>Bacillati</taxon>
        <taxon>Actinomycetota</taxon>
        <taxon>Actinomycetes</taxon>
        <taxon>Micrococcales</taxon>
        <taxon>Microbacteriaceae</taxon>
        <taxon>Microbacterium</taxon>
    </lineage>
</organism>
<reference evidence="1 2" key="1">
    <citation type="submission" date="2023-02" db="EMBL/GenBank/DDBJ databases">
        <title>Study of novel species of the Microbacterium genus.</title>
        <authorList>
            <person name="Arroyo-Herrera I."/>
            <person name="Roman-Ponce B."/>
            <person name="Vasquez-Murrieta M.S."/>
        </authorList>
    </citation>
    <scope>NUCLEOTIDE SEQUENCE [LARGE SCALE GENOMIC DNA]</scope>
    <source>
        <strain evidence="1 2">NE1TT3</strain>
    </source>
</reference>
<name>A0ABT5SJU5_9MICO</name>
<gene>
    <name evidence="1" type="ORF">PUW80_12160</name>
</gene>
<dbReference type="EMBL" id="JAQZCI010000003">
    <property type="protein sequence ID" value="MDD7963100.1"/>
    <property type="molecule type" value="Genomic_DNA"/>
</dbReference>